<comment type="caution">
    <text evidence="2">The sequence shown here is derived from an EMBL/GenBank/DDBJ whole genome shotgun (WGS) entry which is preliminary data.</text>
</comment>
<dbReference type="SUPFAM" id="SSF53335">
    <property type="entry name" value="S-adenosyl-L-methionine-dependent methyltransferases"/>
    <property type="match status" value="1"/>
</dbReference>
<sequence>MNNEPEIASHYAYERLYEAILQALDNAGIPAGNVSRKVIAAIDEFHVRGQEVSHELAAAAGLQPAMRILDVGCGLGGACRMLADEYGCDVTGIDITADYIRTARQLSALTGLQHSTRFVQGSALALPFNNNSFDVVLTQHVQMNIADKKTFYAEIERVLTAGGRFIYYDILSNDQLPIYFPVPWAAGASMSYLITSQQLHMLLHDTGLQRIQVKDDTGKGIAFFNNLLNRISKKGLPALGLHLLMGDTALEKLNNLHKNLKEGHIMLETGIYEKTTT</sequence>
<dbReference type="OrthoDB" id="9770553at2"/>
<dbReference type="AlphaFoldDB" id="A0A4S8HIG4"/>
<keyword evidence="2" id="KW-0489">Methyltransferase</keyword>
<dbReference type="PANTHER" id="PTHR44068">
    <property type="entry name" value="ZGC:194242"/>
    <property type="match status" value="1"/>
</dbReference>
<evidence type="ECO:0000313" key="2">
    <source>
        <dbReference type="EMBL" id="THU34805.1"/>
    </source>
</evidence>
<evidence type="ECO:0000259" key="1">
    <source>
        <dbReference type="Pfam" id="PF13847"/>
    </source>
</evidence>
<dbReference type="Proteomes" id="UP000306918">
    <property type="component" value="Unassembled WGS sequence"/>
</dbReference>
<name>A0A4S8HIG4_9BACT</name>
<dbReference type="Gene3D" id="3.40.50.150">
    <property type="entry name" value="Vaccinia Virus protein VP39"/>
    <property type="match status" value="1"/>
</dbReference>
<proteinExistence type="predicted"/>
<feature type="domain" description="Methyltransferase" evidence="1">
    <location>
        <begin position="64"/>
        <end position="177"/>
    </location>
</feature>
<dbReference type="GO" id="GO:0032259">
    <property type="term" value="P:methylation"/>
    <property type="evidence" value="ECO:0007669"/>
    <property type="project" value="UniProtKB-KW"/>
</dbReference>
<dbReference type="InterPro" id="IPR025714">
    <property type="entry name" value="Methyltranfer_dom"/>
</dbReference>
<dbReference type="InterPro" id="IPR050447">
    <property type="entry name" value="Erg6_SMT_methyltransf"/>
</dbReference>
<keyword evidence="2" id="KW-0808">Transferase</keyword>
<protein>
    <submittedName>
        <fullName evidence="2">Class I SAM-dependent methyltransferase</fullName>
    </submittedName>
</protein>
<reference evidence="2 3" key="1">
    <citation type="submission" date="2019-04" db="EMBL/GenBank/DDBJ databases">
        <title>Niastella caeni sp. nov., isolated from activated sludge.</title>
        <authorList>
            <person name="Sheng M."/>
        </authorList>
    </citation>
    <scope>NUCLEOTIDE SEQUENCE [LARGE SCALE GENOMIC DNA]</scope>
    <source>
        <strain evidence="2 3">HX-2-15</strain>
    </source>
</reference>
<dbReference type="PANTHER" id="PTHR44068:SF11">
    <property type="entry name" value="GERANYL DIPHOSPHATE 2-C-METHYLTRANSFERASE"/>
    <property type="match status" value="1"/>
</dbReference>
<keyword evidence="3" id="KW-1185">Reference proteome</keyword>
<dbReference type="RefSeq" id="WP_136579448.1">
    <property type="nucleotide sequence ID" value="NZ_STFF01000007.1"/>
</dbReference>
<dbReference type="Pfam" id="PF13847">
    <property type="entry name" value="Methyltransf_31"/>
    <property type="match status" value="1"/>
</dbReference>
<accession>A0A4S8HIG4</accession>
<evidence type="ECO:0000313" key="3">
    <source>
        <dbReference type="Proteomes" id="UP000306918"/>
    </source>
</evidence>
<dbReference type="InterPro" id="IPR029063">
    <property type="entry name" value="SAM-dependent_MTases_sf"/>
</dbReference>
<dbReference type="CDD" id="cd02440">
    <property type="entry name" value="AdoMet_MTases"/>
    <property type="match status" value="1"/>
</dbReference>
<organism evidence="2 3">
    <name type="scientific">Niastella caeni</name>
    <dbReference type="NCBI Taxonomy" id="2569763"/>
    <lineage>
        <taxon>Bacteria</taxon>
        <taxon>Pseudomonadati</taxon>
        <taxon>Bacteroidota</taxon>
        <taxon>Chitinophagia</taxon>
        <taxon>Chitinophagales</taxon>
        <taxon>Chitinophagaceae</taxon>
        <taxon>Niastella</taxon>
    </lineage>
</organism>
<dbReference type="GO" id="GO:0008168">
    <property type="term" value="F:methyltransferase activity"/>
    <property type="evidence" value="ECO:0007669"/>
    <property type="project" value="UniProtKB-KW"/>
</dbReference>
<gene>
    <name evidence="2" type="ORF">FAM09_22690</name>
</gene>
<dbReference type="EMBL" id="STFF01000007">
    <property type="protein sequence ID" value="THU34805.1"/>
    <property type="molecule type" value="Genomic_DNA"/>
</dbReference>